<organism evidence="7 8">
    <name type="scientific">Sediminimonas qiaohouensis</name>
    <dbReference type="NCBI Taxonomy" id="552061"/>
    <lineage>
        <taxon>Bacteria</taxon>
        <taxon>Pseudomonadati</taxon>
        <taxon>Pseudomonadota</taxon>
        <taxon>Alphaproteobacteria</taxon>
        <taxon>Rhodobacterales</taxon>
        <taxon>Roseobacteraceae</taxon>
        <taxon>Sediminimonas</taxon>
    </lineage>
</organism>
<dbReference type="PROSITE" id="PS00194">
    <property type="entry name" value="THIOREDOXIN_1"/>
    <property type="match status" value="1"/>
</dbReference>
<dbReference type="InterPro" id="IPR050553">
    <property type="entry name" value="Thioredoxin_ResA/DsbE_sf"/>
</dbReference>
<evidence type="ECO:0000256" key="2">
    <source>
        <dbReference type="ARBA" id="ARBA00007758"/>
    </source>
</evidence>
<evidence type="ECO:0000313" key="7">
    <source>
        <dbReference type="EMBL" id="MTJ03459.1"/>
    </source>
</evidence>
<dbReference type="PANTHER" id="PTHR42852:SF6">
    <property type="entry name" value="THIOL:DISULFIDE INTERCHANGE PROTEIN DSBE"/>
    <property type="match status" value="1"/>
</dbReference>
<dbReference type="NCBIfam" id="TIGR00385">
    <property type="entry name" value="dsbE"/>
    <property type="match status" value="1"/>
</dbReference>
<dbReference type="InterPro" id="IPR013766">
    <property type="entry name" value="Thioredoxin_domain"/>
</dbReference>
<dbReference type="InterPro" id="IPR017937">
    <property type="entry name" value="Thioredoxin_CS"/>
</dbReference>
<keyword evidence="3" id="KW-0201">Cytochrome c-type biogenesis</keyword>
<evidence type="ECO:0000259" key="6">
    <source>
        <dbReference type="PROSITE" id="PS51352"/>
    </source>
</evidence>
<reference evidence="7 8" key="1">
    <citation type="submission" date="2019-06" db="EMBL/GenBank/DDBJ databases">
        <title>Enrichment of Autotrophic Halophilic Microorganisms from Red Sea Brine Pool Using Microbial Electrosynthesis System.</title>
        <authorList>
            <person name="Alqahtani M.F."/>
            <person name="Bajracharya S."/>
            <person name="Katuri K.P."/>
            <person name="Ali M."/>
            <person name="Saikaly P.E."/>
        </authorList>
    </citation>
    <scope>NUCLEOTIDE SEQUENCE [LARGE SCALE GENOMIC DNA]</scope>
    <source>
        <strain evidence="7">MES6</strain>
    </source>
</reference>
<dbReference type="GO" id="GO:0017004">
    <property type="term" value="P:cytochrome complex assembly"/>
    <property type="evidence" value="ECO:0007669"/>
    <property type="project" value="UniProtKB-KW"/>
</dbReference>
<evidence type="ECO:0000313" key="8">
    <source>
        <dbReference type="Proteomes" id="UP000483078"/>
    </source>
</evidence>
<dbReference type="EMBL" id="VENJ01000002">
    <property type="protein sequence ID" value="MTJ03459.1"/>
    <property type="molecule type" value="Genomic_DNA"/>
</dbReference>
<proteinExistence type="inferred from homology"/>
<evidence type="ECO:0000256" key="3">
    <source>
        <dbReference type="ARBA" id="ARBA00022748"/>
    </source>
</evidence>
<accession>A0A7C9LJT6</accession>
<evidence type="ECO:0000256" key="4">
    <source>
        <dbReference type="ARBA" id="ARBA00023157"/>
    </source>
</evidence>
<evidence type="ECO:0000256" key="1">
    <source>
        <dbReference type="ARBA" id="ARBA00004196"/>
    </source>
</evidence>
<comment type="caution">
    <text evidence="7">The sequence shown here is derived from an EMBL/GenBank/DDBJ whole genome shotgun (WGS) entry which is preliminary data.</text>
</comment>
<dbReference type="CDD" id="cd03010">
    <property type="entry name" value="TlpA_like_DsbE"/>
    <property type="match status" value="1"/>
</dbReference>
<dbReference type="PROSITE" id="PS51352">
    <property type="entry name" value="THIOREDOXIN_2"/>
    <property type="match status" value="1"/>
</dbReference>
<keyword evidence="5" id="KW-0676">Redox-active center</keyword>
<name>A0A7C9LJT6_9RHOB</name>
<dbReference type="SUPFAM" id="SSF52833">
    <property type="entry name" value="Thioredoxin-like"/>
    <property type="match status" value="1"/>
</dbReference>
<dbReference type="GO" id="GO:0030288">
    <property type="term" value="C:outer membrane-bounded periplasmic space"/>
    <property type="evidence" value="ECO:0007669"/>
    <property type="project" value="InterPro"/>
</dbReference>
<dbReference type="PANTHER" id="PTHR42852">
    <property type="entry name" value="THIOL:DISULFIDE INTERCHANGE PROTEIN DSBE"/>
    <property type="match status" value="1"/>
</dbReference>
<protein>
    <submittedName>
        <fullName evidence="7">DsbE family thiol:disulfide interchange protein</fullName>
    </submittedName>
</protein>
<dbReference type="AlphaFoldDB" id="A0A7C9LJT6"/>
<dbReference type="Pfam" id="PF08534">
    <property type="entry name" value="Redoxin"/>
    <property type="match status" value="1"/>
</dbReference>
<sequence>MLAPPLIFAAIAAIFWVGMARENPDELPSALTGQPAPAVEVIPLGQAPVFGDDDLRSGEARLVNFWASWCVPCRAEHPNLEKLAADGVTIYGVNYKDKPGDALGFLEELGNPFAAMGADANGKMGINWGVYGVPETYLIDGEGRIVLRHAGPITQRVIDNKLRPAMETLE</sequence>
<dbReference type="Proteomes" id="UP000483078">
    <property type="component" value="Unassembled WGS sequence"/>
</dbReference>
<dbReference type="GO" id="GO:0015036">
    <property type="term" value="F:disulfide oxidoreductase activity"/>
    <property type="evidence" value="ECO:0007669"/>
    <property type="project" value="InterPro"/>
</dbReference>
<dbReference type="InterPro" id="IPR004799">
    <property type="entry name" value="Periplasmic_diS_OxRdtase_DsbE"/>
</dbReference>
<comment type="subcellular location">
    <subcellularLocation>
        <location evidence="1">Cell envelope</location>
    </subcellularLocation>
</comment>
<comment type="similarity">
    <text evidence="2">Belongs to the thioredoxin family. DsbE subfamily.</text>
</comment>
<dbReference type="InterPro" id="IPR013740">
    <property type="entry name" value="Redoxin"/>
</dbReference>
<evidence type="ECO:0000256" key="5">
    <source>
        <dbReference type="ARBA" id="ARBA00023284"/>
    </source>
</evidence>
<keyword evidence="4" id="KW-1015">Disulfide bond</keyword>
<dbReference type="Gene3D" id="3.40.30.10">
    <property type="entry name" value="Glutaredoxin"/>
    <property type="match status" value="1"/>
</dbReference>
<gene>
    <name evidence="7" type="ORF">FH759_02015</name>
</gene>
<feature type="domain" description="Thioredoxin" evidence="6">
    <location>
        <begin position="30"/>
        <end position="167"/>
    </location>
</feature>
<dbReference type="InterPro" id="IPR036249">
    <property type="entry name" value="Thioredoxin-like_sf"/>
</dbReference>